<reference evidence="1 2" key="1">
    <citation type="journal article" date="2015" name="Nature">
        <title>rRNA introns, odd ribosomes, and small enigmatic genomes across a large radiation of phyla.</title>
        <authorList>
            <person name="Brown C.T."/>
            <person name="Hug L.A."/>
            <person name="Thomas B.C."/>
            <person name="Sharon I."/>
            <person name="Castelle C.J."/>
            <person name="Singh A."/>
            <person name="Wilkins M.J."/>
            <person name="Williams K.H."/>
            <person name="Banfield J.F."/>
        </authorList>
    </citation>
    <scope>NUCLEOTIDE SEQUENCE [LARGE SCALE GENOMIC DNA]</scope>
</reference>
<protein>
    <submittedName>
        <fullName evidence="1">Uncharacterized protein</fullName>
    </submittedName>
</protein>
<dbReference type="EMBL" id="LCLA01000026">
    <property type="protein sequence ID" value="KKU09924.1"/>
    <property type="molecule type" value="Genomic_DNA"/>
</dbReference>
<proteinExistence type="predicted"/>
<gene>
    <name evidence="1" type="ORF">UX13_C0026G0040</name>
</gene>
<accession>A0A0G1MP11</accession>
<evidence type="ECO:0000313" key="2">
    <source>
        <dbReference type="Proteomes" id="UP000034329"/>
    </source>
</evidence>
<dbReference type="Proteomes" id="UP000034329">
    <property type="component" value="Unassembled WGS sequence"/>
</dbReference>
<evidence type="ECO:0000313" key="1">
    <source>
        <dbReference type="EMBL" id="KKU09924.1"/>
    </source>
</evidence>
<comment type="caution">
    <text evidence="1">The sequence shown here is derived from an EMBL/GenBank/DDBJ whole genome shotgun (WGS) entry which is preliminary data.</text>
</comment>
<sequence length="126" mass="14309">MFPIENLGVIFGERFLHDRELTANTAYKEVFRPLIDQNVSLAVGQARLLLGKFNQGRKLEGAQQIFLRDIFYVAGVLKDNRSMLIFGAFAIQELDQLLRSAATDLEKISLEVQINIIKEDLAEINK</sequence>
<organism evidence="1 2">
    <name type="scientific">Candidatus Woesebacteria bacterium GW2011_GWB1_45_5</name>
    <dbReference type="NCBI Taxonomy" id="1618581"/>
    <lineage>
        <taxon>Bacteria</taxon>
        <taxon>Candidatus Woeseibacteriota</taxon>
    </lineage>
</organism>
<name>A0A0G1MP11_9BACT</name>
<dbReference type="AlphaFoldDB" id="A0A0G1MP11"/>